<sequence length="37" mass="4545">MKTDLVFVFFSPTFFFLSYLNTKQQIKCTRVLTWCKY</sequence>
<dbReference type="AlphaFoldDB" id="A0A0E9VXZ8"/>
<protein>
    <submittedName>
        <fullName evidence="1">Uncharacterized protein</fullName>
    </submittedName>
</protein>
<organism evidence="1">
    <name type="scientific">Anguilla anguilla</name>
    <name type="common">European freshwater eel</name>
    <name type="synonym">Muraena anguilla</name>
    <dbReference type="NCBI Taxonomy" id="7936"/>
    <lineage>
        <taxon>Eukaryota</taxon>
        <taxon>Metazoa</taxon>
        <taxon>Chordata</taxon>
        <taxon>Craniata</taxon>
        <taxon>Vertebrata</taxon>
        <taxon>Euteleostomi</taxon>
        <taxon>Actinopterygii</taxon>
        <taxon>Neopterygii</taxon>
        <taxon>Teleostei</taxon>
        <taxon>Anguilliformes</taxon>
        <taxon>Anguillidae</taxon>
        <taxon>Anguilla</taxon>
    </lineage>
</organism>
<evidence type="ECO:0000313" key="1">
    <source>
        <dbReference type="EMBL" id="JAH82916.1"/>
    </source>
</evidence>
<name>A0A0E9VXZ8_ANGAN</name>
<proteinExistence type="predicted"/>
<reference evidence="1" key="2">
    <citation type="journal article" date="2015" name="Fish Shellfish Immunol.">
        <title>Early steps in the European eel (Anguilla anguilla)-Vibrio vulnificus interaction in the gills: Role of the RtxA13 toxin.</title>
        <authorList>
            <person name="Callol A."/>
            <person name="Pajuelo D."/>
            <person name="Ebbesson L."/>
            <person name="Teles M."/>
            <person name="MacKenzie S."/>
            <person name="Amaro C."/>
        </authorList>
    </citation>
    <scope>NUCLEOTIDE SEQUENCE</scope>
</reference>
<reference evidence="1" key="1">
    <citation type="submission" date="2014-11" db="EMBL/GenBank/DDBJ databases">
        <authorList>
            <person name="Amaro Gonzalez C."/>
        </authorList>
    </citation>
    <scope>NUCLEOTIDE SEQUENCE</scope>
</reference>
<accession>A0A0E9VXZ8</accession>
<dbReference type="EMBL" id="GBXM01025661">
    <property type="protein sequence ID" value="JAH82916.1"/>
    <property type="molecule type" value="Transcribed_RNA"/>
</dbReference>